<sequence length="37" mass="3987">MSGEKRSVYTEPLVGARLAREGGLAADHFLSGMHQTL</sequence>
<dbReference type="AlphaFoldDB" id="A0A024EKM2"/>
<dbReference type="HOGENOM" id="CLU_3347458_0_0_6"/>
<dbReference type="EMBL" id="CP005960">
    <property type="protein sequence ID" value="AHZ72888.1"/>
    <property type="molecule type" value="Genomic_DNA"/>
</dbReference>
<evidence type="ECO:0000313" key="1">
    <source>
        <dbReference type="EMBL" id="AHZ72888.1"/>
    </source>
</evidence>
<name>A0A024EKM2_9PSED</name>
<proteinExistence type="predicted"/>
<dbReference type="KEGG" id="pman:OU5_5809"/>
<organism evidence="1 2">
    <name type="scientific">Pseudomonas mandelii JR-1</name>
    <dbReference type="NCBI Taxonomy" id="1147786"/>
    <lineage>
        <taxon>Bacteria</taxon>
        <taxon>Pseudomonadati</taxon>
        <taxon>Pseudomonadota</taxon>
        <taxon>Gammaproteobacteria</taxon>
        <taxon>Pseudomonadales</taxon>
        <taxon>Pseudomonadaceae</taxon>
        <taxon>Pseudomonas</taxon>
    </lineage>
</organism>
<protein>
    <submittedName>
        <fullName evidence="1">Uncharacterized protein</fullName>
    </submittedName>
</protein>
<accession>A0A024EKM2</accession>
<reference evidence="1 2" key="1">
    <citation type="journal article" date="2012" name="J. Bacteriol.">
        <title>Genome sequence of cold-adapted Pseudomonas mandelii strain JR-1.</title>
        <authorList>
            <person name="Jang S.H."/>
            <person name="Kim J."/>
            <person name="Kim J."/>
            <person name="Hong S."/>
            <person name="Lee C."/>
        </authorList>
    </citation>
    <scope>NUCLEOTIDE SEQUENCE [LARGE SCALE GENOMIC DNA]</scope>
    <source>
        <strain evidence="1 2">JR-1</strain>
    </source>
</reference>
<gene>
    <name evidence="1" type="ORF">OU5_5809</name>
</gene>
<evidence type="ECO:0000313" key="2">
    <source>
        <dbReference type="Proteomes" id="UP000026913"/>
    </source>
</evidence>
<dbReference type="Proteomes" id="UP000026913">
    <property type="component" value="Chromosome"/>
</dbReference>